<dbReference type="EMBL" id="BAAAYL010000001">
    <property type="protein sequence ID" value="GAA3367270.1"/>
    <property type="molecule type" value="Genomic_DNA"/>
</dbReference>
<reference evidence="1" key="3">
    <citation type="submission" date="2023-12" db="EMBL/GenBank/DDBJ databases">
        <authorList>
            <person name="Sun Q."/>
            <person name="Inoue M."/>
        </authorList>
    </citation>
    <scope>NUCLEOTIDE SEQUENCE</scope>
    <source>
        <strain evidence="1">JCM 9651</strain>
    </source>
</reference>
<dbReference type="InterPro" id="IPR045372">
    <property type="entry name" value="YidB"/>
</dbReference>
<gene>
    <name evidence="1" type="ORF">GCM10020367_00840</name>
    <name evidence="2" type="ORF">GCM10020367_68000</name>
</gene>
<keyword evidence="3" id="KW-1185">Reference proteome</keyword>
<dbReference type="Proteomes" id="UP001499990">
    <property type="component" value="Unassembled WGS sequence"/>
</dbReference>
<comment type="caution">
    <text evidence="1">The sequence shown here is derived from an EMBL/GenBank/DDBJ whole genome shotgun (WGS) entry which is preliminary data.</text>
</comment>
<evidence type="ECO:0000313" key="2">
    <source>
        <dbReference type="EMBL" id="GAA3380425.1"/>
    </source>
</evidence>
<dbReference type="Pfam" id="PF20159">
    <property type="entry name" value="YidB"/>
    <property type="match status" value="1"/>
</dbReference>
<proteinExistence type="predicted"/>
<evidence type="ECO:0000313" key="3">
    <source>
        <dbReference type="Proteomes" id="UP001499990"/>
    </source>
</evidence>
<dbReference type="RefSeq" id="WP_345033676.1">
    <property type="nucleotide sequence ID" value="NZ_BAAAYL010000001.1"/>
</dbReference>
<accession>A0ABP6S3D7</accession>
<dbReference type="EMBL" id="BAAAYL010000001">
    <property type="protein sequence ID" value="GAA3380425.1"/>
    <property type="molecule type" value="Genomic_DNA"/>
</dbReference>
<sequence>MADDDLGTLLGSLLGGKQAGEGTLLSHLLSALGDSGQGGGNPLQALIEELQDGGLGGKAQSWVSTGQNQPLSGPEVAQALPYQLLDSVAERSGLSPEQAADQLAVALPPVVDRLTPQGEVPQGSLEDLIRRQL</sequence>
<name>A0ABP6S3D7_9ACTN</name>
<evidence type="ECO:0000313" key="1">
    <source>
        <dbReference type="EMBL" id="GAA3367270.1"/>
    </source>
</evidence>
<reference evidence="1" key="1">
    <citation type="journal article" date="2014" name="Int. J. Syst. Evol. Microbiol.">
        <title>Complete genome of a new Firmicutes species belonging to the dominant human colonic microbiota ('Ruminococcus bicirculans') reveals two chromosomes and a selective capacity to utilize plant glucans.</title>
        <authorList>
            <consortium name="NISC Comparative Sequencing Program"/>
            <person name="Wegmann U."/>
            <person name="Louis P."/>
            <person name="Goesmann A."/>
            <person name="Henrissat B."/>
            <person name="Duncan S.H."/>
            <person name="Flint H.J."/>
        </authorList>
    </citation>
    <scope>NUCLEOTIDE SEQUENCE</scope>
    <source>
        <strain evidence="1">JCM 9651</strain>
    </source>
</reference>
<reference evidence="3" key="2">
    <citation type="journal article" date="2019" name="Int. J. Syst. Evol. Microbiol.">
        <title>The Global Catalogue of Microorganisms (GCM) 10K type strain sequencing project: providing services to taxonomists for standard genome sequencing and annotation.</title>
        <authorList>
            <consortium name="The Broad Institute Genomics Platform"/>
            <consortium name="The Broad Institute Genome Sequencing Center for Infectious Disease"/>
            <person name="Wu L."/>
            <person name="Ma J."/>
        </authorList>
    </citation>
    <scope>NUCLEOTIDE SEQUENCE [LARGE SCALE GENOMIC DNA]</scope>
    <source>
        <strain evidence="3">JCM 9651</strain>
    </source>
</reference>
<dbReference type="InterPro" id="IPR027405">
    <property type="entry name" value="YidB-like"/>
</dbReference>
<protein>
    <submittedName>
        <fullName evidence="1">YidB family protein</fullName>
    </submittedName>
</protein>
<dbReference type="Gene3D" id="1.10.10.690">
    <property type="entry name" value="YidB-like"/>
    <property type="match status" value="1"/>
</dbReference>
<organism evidence="1 3">
    <name type="scientific">Streptomyces sannanensis</name>
    <dbReference type="NCBI Taxonomy" id="285536"/>
    <lineage>
        <taxon>Bacteria</taxon>
        <taxon>Bacillati</taxon>
        <taxon>Actinomycetota</taxon>
        <taxon>Actinomycetes</taxon>
        <taxon>Kitasatosporales</taxon>
        <taxon>Streptomycetaceae</taxon>
        <taxon>Streptomyces</taxon>
    </lineage>
</organism>
<dbReference type="SUPFAM" id="SSF140804">
    <property type="entry name" value="YidB-like"/>
    <property type="match status" value="1"/>
</dbReference>